<sequence>LEQHRDLYTTFVDLPKAFDTVSRDGLCKTMSKFGCHTNSSLSFASSWRACKPKSLMMMNCQILSQSPTAQARLCPCPYIFKLDVLCYAERPRRTFLPTVQSGATAFVAEPMQPKITELMPQKRNTRCARPELQSTSKPEGSIPRLAPPATFGHTNSRNSWGCHGLLRLRRRNN</sequence>
<proteinExistence type="predicted"/>
<dbReference type="Proteomes" id="UP001159405">
    <property type="component" value="Unassembled WGS sequence"/>
</dbReference>
<reference evidence="2 3" key="1">
    <citation type="submission" date="2022-05" db="EMBL/GenBank/DDBJ databases">
        <authorList>
            <consortium name="Genoscope - CEA"/>
            <person name="William W."/>
        </authorList>
    </citation>
    <scope>NUCLEOTIDE SEQUENCE [LARGE SCALE GENOMIC DNA]</scope>
</reference>
<evidence type="ECO:0000256" key="1">
    <source>
        <dbReference type="SAM" id="MobiDB-lite"/>
    </source>
</evidence>
<protein>
    <recommendedName>
        <fullName evidence="4">Reverse transcriptase domain-containing protein</fullName>
    </recommendedName>
</protein>
<name>A0ABN8NBU4_9CNID</name>
<feature type="non-terminal residue" evidence="2">
    <location>
        <position position="173"/>
    </location>
</feature>
<keyword evidence="3" id="KW-1185">Reference proteome</keyword>
<accession>A0ABN8NBU4</accession>
<dbReference type="EMBL" id="CALNXK010000016">
    <property type="protein sequence ID" value="CAH3103370.1"/>
    <property type="molecule type" value="Genomic_DNA"/>
</dbReference>
<evidence type="ECO:0000313" key="3">
    <source>
        <dbReference type="Proteomes" id="UP001159405"/>
    </source>
</evidence>
<comment type="caution">
    <text evidence="2">The sequence shown here is derived from an EMBL/GenBank/DDBJ whole genome shotgun (WGS) entry which is preliminary data.</text>
</comment>
<gene>
    <name evidence="2" type="ORF">PLOB_00011239</name>
</gene>
<feature type="non-terminal residue" evidence="2">
    <location>
        <position position="1"/>
    </location>
</feature>
<feature type="region of interest" description="Disordered" evidence="1">
    <location>
        <begin position="124"/>
        <end position="150"/>
    </location>
</feature>
<evidence type="ECO:0000313" key="2">
    <source>
        <dbReference type="EMBL" id="CAH3103370.1"/>
    </source>
</evidence>
<evidence type="ECO:0008006" key="4">
    <source>
        <dbReference type="Google" id="ProtNLM"/>
    </source>
</evidence>
<organism evidence="2 3">
    <name type="scientific">Porites lobata</name>
    <dbReference type="NCBI Taxonomy" id="104759"/>
    <lineage>
        <taxon>Eukaryota</taxon>
        <taxon>Metazoa</taxon>
        <taxon>Cnidaria</taxon>
        <taxon>Anthozoa</taxon>
        <taxon>Hexacorallia</taxon>
        <taxon>Scleractinia</taxon>
        <taxon>Fungiina</taxon>
        <taxon>Poritidae</taxon>
        <taxon>Porites</taxon>
    </lineage>
</organism>